<dbReference type="PANTHER" id="PTHR23235">
    <property type="entry name" value="KRUEPPEL-LIKE TRANSCRIPTION FACTOR"/>
    <property type="match status" value="1"/>
</dbReference>
<evidence type="ECO:0000256" key="2">
    <source>
        <dbReference type="ARBA" id="ARBA00022737"/>
    </source>
</evidence>
<name>W3VEZ1_MOEAP</name>
<protein>
    <recommendedName>
        <fullName evidence="8">C2H2-type domain-containing protein</fullName>
    </recommendedName>
</protein>
<keyword evidence="4" id="KW-0862">Zinc</keyword>
<dbReference type="FunFam" id="3.30.160.60:FF:002343">
    <property type="entry name" value="Zinc finger protein 33A"/>
    <property type="match status" value="1"/>
</dbReference>
<evidence type="ECO:0000259" key="8">
    <source>
        <dbReference type="PROSITE" id="PS50157"/>
    </source>
</evidence>
<dbReference type="PANTHER" id="PTHR23235:SF142">
    <property type="entry name" value="ZINC FINGER PROTEIN 384"/>
    <property type="match status" value="1"/>
</dbReference>
<evidence type="ECO:0000256" key="3">
    <source>
        <dbReference type="ARBA" id="ARBA00022771"/>
    </source>
</evidence>
<keyword evidence="5" id="KW-0539">Nucleus</keyword>
<dbReference type="FunFam" id="3.30.160.60:FF:000125">
    <property type="entry name" value="Putative zinc finger protein 143"/>
    <property type="match status" value="2"/>
</dbReference>
<feature type="domain" description="C2H2-type" evidence="8">
    <location>
        <begin position="396"/>
        <end position="426"/>
    </location>
</feature>
<organism evidence="9 10">
    <name type="scientific">Moesziomyces aphidis</name>
    <name type="common">Pseudozyma aphidis</name>
    <dbReference type="NCBI Taxonomy" id="84754"/>
    <lineage>
        <taxon>Eukaryota</taxon>
        <taxon>Fungi</taxon>
        <taxon>Dikarya</taxon>
        <taxon>Basidiomycota</taxon>
        <taxon>Ustilaginomycotina</taxon>
        <taxon>Ustilaginomycetes</taxon>
        <taxon>Ustilaginales</taxon>
        <taxon>Ustilaginaceae</taxon>
        <taxon>Moesziomyces</taxon>
    </lineage>
</organism>
<feature type="domain" description="C2H2-type" evidence="8">
    <location>
        <begin position="368"/>
        <end position="395"/>
    </location>
</feature>
<keyword evidence="1" id="KW-0479">Metal-binding</keyword>
<dbReference type="Proteomes" id="UP000019462">
    <property type="component" value="Unassembled WGS sequence"/>
</dbReference>
<dbReference type="SUPFAM" id="SSF57667">
    <property type="entry name" value="beta-beta-alpha zinc fingers"/>
    <property type="match status" value="2"/>
</dbReference>
<accession>W3VEZ1</accession>
<dbReference type="EMBL" id="AWNI01000039">
    <property type="protein sequence ID" value="ETS60100.1"/>
    <property type="molecule type" value="Genomic_DNA"/>
</dbReference>
<dbReference type="OrthoDB" id="654211at2759"/>
<dbReference type="Pfam" id="PF00096">
    <property type="entry name" value="zf-C2H2"/>
    <property type="match status" value="4"/>
</dbReference>
<dbReference type="PROSITE" id="PS00028">
    <property type="entry name" value="ZINC_FINGER_C2H2_1"/>
    <property type="match status" value="4"/>
</dbReference>
<dbReference type="InterPro" id="IPR013087">
    <property type="entry name" value="Znf_C2H2_type"/>
</dbReference>
<dbReference type="GO" id="GO:0000981">
    <property type="term" value="F:DNA-binding transcription factor activity, RNA polymerase II-specific"/>
    <property type="evidence" value="ECO:0007669"/>
    <property type="project" value="UniProtKB-ARBA"/>
</dbReference>
<keyword evidence="2" id="KW-0677">Repeat</keyword>
<keyword evidence="3 6" id="KW-0863">Zinc-finger</keyword>
<reference evidence="9 10" key="1">
    <citation type="journal article" date="2014" name="Genome Announc.">
        <title>Genome sequence of the basidiomycetous fungus Pseudozyma aphidis DSM70725, an efficient producer of biosurfactant mannosylerythritol lipids.</title>
        <authorList>
            <person name="Lorenz S."/>
            <person name="Guenther M."/>
            <person name="Grumaz C."/>
            <person name="Rupp S."/>
            <person name="Zibek S."/>
            <person name="Sohn K."/>
        </authorList>
    </citation>
    <scope>NUCLEOTIDE SEQUENCE [LARGE SCALE GENOMIC DNA]</scope>
    <source>
        <strain evidence="10">ATCC 32657 / CBS 517.83 / DSM 70725 / JCM 10318 / NBRC 10182 / NRRL Y-7954 / St-0401</strain>
    </source>
</reference>
<feature type="domain" description="C2H2-type" evidence="8">
    <location>
        <begin position="338"/>
        <end position="367"/>
    </location>
</feature>
<dbReference type="GO" id="GO:0000978">
    <property type="term" value="F:RNA polymerase II cis-regulatory region sequence-specific DNA binding"/>
    <property type="evidence" value="ECO:0007669"/>
    <property type="project" value="TreeGrafter"/>
</dbReference>
<evidence type="ECO:0000313" key="10">
    <source>
        <dbReference type="Proteomes" id="UP000019462"/>
    </source>
</evidence>
<dbReference type="PROSITE" id="PS50157">
    <property type="entry name" value="ZINC_FINGER_C2H2_2"/>
    <property type="match status" value="4"/>
</dbReference>
<keyword evidence="10" id="KW-1185">Reference proteome</keyword>
<evidence type="ECO:0000256" key="1">
    <source>
        <dbReference type="ARBA" id="ARBA00022723"/>
    </source>
</evidence>
<feature type="domain" description="C2H2-type" evidence="8">
    <location>
        <begin position="308"/>
        <end position="337"/>
    </location>
</feature>
<sequence length="691" mass="74396">MATSNANANSTAGGVKGGISASPFDSSRGRFSGTTASLDSTTADKRHRARANEQADESVRGSLSPKCVLFSRALLAGCGLAGFGTGSDFLGRAQPKRPPTMVAVCRHWTCCRSAVAPAVALARSAASGLSSAYCPLALYASTSAWMQLRATHLSQRDHSRIDGRLSPSTAVPPDAMLPLSSGFRCRSAASAANFACHFTPTRAPVVGNRRRIRVVPTCHQPSRRQKQLQIEQHPCCHQPLTLRAIWARTLSPPLTIPSAVVPFQAHLSVSTSSFPFLGRFSPGTSHTLAIMDILELVHEDQRKESRPFDCQHPGCPKAFSRRSDLARHARIHSQERPFSCHFRSCGKTFIQRSALTVHIRVHTGERPHVCESCSKAFSDSSSLARHRRIHTGRRPYNCLVPGCGKSFCRKTTLTKHTRRNHADAEGTYMGTGRTASILSNSFSVARSALPPHARSTFPQGLEHHYLAGVKLEGDGARGGHAYGYAMPHGEYATTSYSAPPMSSCASSNTSSDGFDLTRRSSLVMSNCMTGSSMASFCSPEGTMARVCSTPNTLTPASEMSHFPRTPDHRDSHAFDAHMSARPHFEHVSVANMAYGEPHGPSSFGSSMMPAPASFSVLSNGCVITSQSNGNIDPGLWEGECAPASSMGSHFYANESTMQLQQMQSFQPHHAARSAPYMLRSATQPNPIPSSS</sequence>
<evidence type="ECO:0000313" key="9">
    <source>
        <dbReference type="EMBL" id="ETS60100.1"/>
    </source>
</evidence>
<dbReference type="Gene3D" id="3.30.160.60">
    <property type="entry name" value="Classic Zinc Finger"/>
    <property type="match status" value="4"/>
</dbReference>
<dbReference type="HOGENOM" id="CLU_398545_0_0_1"/>
<evidence type="ECO:0000256" key="6">
    <source>
        <dbReference type="PROSITE-ProRule" id="PRU00042"/>
    </source>
</evidence>
<feature type="compositionally biased region" description="Low complexity" evidence="7">
    <location>
        <begin position="1"/>
        <end position="12"/>
    </location>
</feature>
<proteinExistence type="predicted"/>
<dbReference type="SMART" id="SM00355">
    <property type="entry name" value="ZnF_C2H2"/>
    <property type="match status" value="4"/>
</dbReference>
<evidence type="ECO:0000256" key="4">
    <source>
        <dbReference type="ARBA" id="ARBA00022833"/>
    </source>
</evidence>
<dbReference type="AlphaFoldDB" id="W3VEZ1"/>
<evidence type="ECO:0000256" key="5">
    <source>
        <dbReference type="ARBA" id="ARBA00023242"/>
    </source>
</evidence>
<gene>
    <name evidence="9" type="ORF">PaG_06097</name>
</gene>
<feature type="compositionally biased region" description="Polar residues" evidence="7">
    <location>
        <begin position="32"/>
        <end position="41"/>
    </location>
</feature>
<dbReference type="GO" id="GO:0008270">
    <property type="term" value="F:zinc ion binding"/>
    <property type="evidence" value="ECO:0007669"/>
    <property type="project" value="UniProtKB-KW"/>
</dbReference>
<comment type="caution">
    <text evidence="9">The sequence shown here is derived from an EMBL/GenBank/DDBJ whole genome shotgun (WGS) entry which is preliminary data.</text>
</comment>
<evidence type="ECO:0000256" key="7">
    <source>
        <dbReference type="SAM" id="MobiDB-lite"/>
    </source>
</evidence>
<dbReference type="InterPro" id="IPR036236">
    <property type="entry name" value="Znf_C2H2_sf"/>
</dbReference>
<feature type="region of interest" description="Disordered" evidence="7">
    <location>
        <begin position="1"/>
        <end position="57"/>
    </location>
</feature>